<reference evidence="3" key="1">
    <citation type="submission" date="2014-07" db="EMBL/GenBank/DDBJ databases">
        <authorList>
            <person name="Martin A.A"/>
            <person name="De Silva N."/>
        </authorList>
    </citation>
    <scope>NUCLEOTIDE SEQUENCE</scope>
</reference>
<proteinExistence type="predicted"/>
<dbReference type="Gene3D" id="1.10.357.40">
    <property type="entry name" value="YbiA-like"/>
    <property type="match status" value="1"/>
</dbReference>
<evidence type="ECO:0000256" key="1">
    <source>
        <dbReference type="SAM" id="MobiDB-lite"/>
    </source>
</evidence>
<feature type="compositionally biased region" description="Basic residues" evidence="1">
    <location>
        <begin position="1"/>
        <end position="10"/>
    </location>
</feature>
<reference evidence="4" key="2">
    <citation type="submission" date="2015-08" db="UniProtKB">
        <authorList>
            <consortium name="WormBaseParasite"/>
        </authorList>
    </citation>
    <scope>IDENTIFICATION</scope>
</reference>
<dbReference type="AlphaFoldDB" id="A0A0K0FWC8"/>
<keyword evidence="3" id="KW-1185">Reference proteome</keyword>
<protein>
    <submittedName>
        <fullName evidence="4">DUF1768 domain-containing protein</fullName>
    </submittedName>
</protein>
<dbReference type="InterPro" id="IPR037238">
    <property type="entry name" value="YbiA-like_sf"/>
</dbReference>
<feature type="region of interest" description="Disordered" evidence="1">
    <location>
        <begin position="1"/>
        <end position="20"/>
    </location>
</feature>
<dbReference type="STRING" id="75913.A0A0K0FWC8"/>
<accession>A0A0K0FWC8</accession>
<dbReference type="SUPFAM" id="SSF143990">
    <property type="entry name" value="YbiA-like"/>
    <property type="match status" value="1"/>
</dbReference>
<dbReference type="CDD" id="cd15457">
    <property type="entry name" value="NADAR"/>
    <property type="match status" value="1"/>
</dbReference>
<dbReference type="InterPro" id="IPR012816">
    <property type="entry name" value="NADAR"/>
</dbReference>
<dbReference type="Pfam" id="PF08719">
    <property type="entry name" value="NADAR"/>
    <property type="match status" value="1"/>
</dbReference>
<organism evidence="3 4">
    <name type="scientific">Strongyloides venezuelensis</name>
    <name type="common">Threadworm</name>
    <dbReference type="NCBI Taxonomy" id="75913"/>
    <lineage>
        <taxon>Eukaryota</taxon>
        <taxon>Metazoa</taxon>
        <taxon>Ecdysozoa</taxon>
        <taxon>Nematoda</taxon>
        <taxon>Chromadorea</taxon>
        <taxon>Rhabditida</taxon>
        <taxon>Tylenchina</taxon>
        <taxon>Panagrolaimomorpha</taxon>
        <taxon>Strongyloidoidea</taxon>
        <taxon>Strongyloididae</taxon>
        <taxon>Strongyloides</taxon>
    </lineage>
</organism>
<evidence type="ECO:0000313" key="4">
    <source>
        <dbReference type="WBParaSite" id="SVE_1671300.1"/>
    </source>
</evidence>
<sequence length="199" mass="23708">MTTNSLKRRNINIASSPSSKVPPKIACKGETYNSYTVVNSDYVIFKDELSQLSNFYEKPFYDNDGRRFLTLEHYFQYQKAVFFNDGYKANKILNTPKALMVKRISKRIRNYDNNKWITVRDNNMYQGLTLKFKDQELKEFLKNCYFNRNKRCQFIENSGHNYWGCNVKNPFNYNNYNEITGLNKLGILMNRLAKRLFDQ</sequence>
<dbReference type="WBParaSite" id="SVE_1671300.1">
    <property type="protein sequence ID" value="SVE_1671300.1"/>
    <property type="gene ID" value="SVE_1671300"/>
</dbReference>
<evidence type="ECO:0000259" key="2">
    <source>
        <dbReference type="Pfam" id="PF08719"/>
    </source>
</evidence>
<evidence type="ECO:0000313" key="3">
    <source>
        <dbReference type="Proteomes" id="UP000035680"/>
    </source>
</evidence>
<feature type="domain" description="NADAR" evidence="2">
    <location>
        <begin position="48"/>
        <end position="196"/>
    </location>
</feature>
<name>A0A0K0FWC8_STRVS</name>
<dbReference type="Proteomes" id="UP000035680">
    <property type="component" value="Unassembled WGS sequence"/>
</dbReference>